<dbReference type="Pfam" id="PF00041">
    <property type="entry name" value="fn3"/>
    <property type="match status" value="1"/>
</dbReference>
<evidence type="ECO:0000259" key="2">
    <source>
        <dbReference type="PROSITE" id="PS50853"/>
    </source>
</evidence>
<dbReference type="SMART" id="SM00060">
    <property type="entry name" value="FN3"/>
    <property type="match status" value="1"/>
</dbReference>
<dbReference type="Pfam" id="PF25275">
    <property type="entry name" value="Golvesin_C"/>
    <property type="match status" value="1"/>
</dbReference>
<name>A0ABS6Y9V9_9BACT</name>
<dbReference type="RefSeq" id="WP_219479084.1">
    <property type="nucleotide sequence ID" value="NZ_JAHXCT010000001.1"/>
</dbReference>
<dbReference type="CDD" id="cd00063">
    <property type="entry name" value="FN3"/>
    <property type="match status" value="1"/>
</dbReference>
<feature type="domain" description="Fibronectin type-III" evidence="2">
    <location>
        <begin position="488"/>
        <end position="583"/>
    </location>
</feature>
<gene>
    <name evidence="3" type="ORF">KZO38_01105</name>
</gene>
<comment type="caution">
    <text evidence="3">The sequence shown here is derived from an EMBL/GenBank/DDBJ whole genome shotgun (WGS) entry which is preliminary data.</text>
</comment>
<accession>A0ABS6Y9V9</accession>
<proteinExistence type="predicted"/>
<sequence length="866" mass="97084">MNKIYICLFSFLFFYSNLLGQTSNEMENAWGDIDYKDNAWVKNNSRPHHITKGLQNRHIAVWASHGRFYDAKKQAWRWQRPSMFGTTEDLFTQTIVVPYLIPMLEKAGANVFTPRERDWQCNEVIVDNDDKYKYPYYIEVNNSKTWESSPINGFSNIQGDLYDGVNPFMGGTSRMIKTTKGKHFSSISYQPNIPQEGEYAVYVSYSTLENSVDDAEYIVYHKGVETKITVNQQMGGGTWVYIGTFSFDRGCNPFNRVVVTNHSHHKGVITSDAIRFGGGMGNINRGGIKSGLPRCVEGARYTAQWSGAPYSVYSGKGGEDDYADDINSRSHMVNWLAGGSVYVPTIEGLKVPLELSLAVHSDAGYAKDFNSLVGSLAIYTTNYNDGRLNSGVSRYASKDLASSVLNNLLKDIQQKYGKWAKRHLWDRNYSETRIPEVPSAIIETMSHQNFPDMLLGQDPNFKFTFARSLYKTLLKYVANQHGEDYVVAPLAPKCFKIEFKDKSKVELSWEATPDHSESTSNATSFNVYMATGTSGFDNGTNIKSNHYTMELEPDVQYNFYITACNNGGESFPTEVLSAYYQPQATETVLIVNGFNRLSGPAVINNEDEQGFDLREDIGVSYGKTLGWNGYQQVFSKYNAGIEGPDGLGFSDESLAGKVIMGNTFNYTVEHTEAIATAHKYNIVSCSSEAAFTRKLNLDKYKCIDLILGLEKSTTNSLKYYKTFTPDMQRLLQQYTQKGGSLIVSGAYVASDMKSFSDKQFLENVLKINYSPTDSCTNNSSIAGLGLNLNLYNYYNDTHYAAPKTDIIHPTSSAICAMQYADQTSSAVAYKGSDYSCFTMGFPFECIINKEARNKLMRGILNYLLTP</sequence>
<dbReference type="InterPro" id="IPR033803">
    <property type="entry name" value="CBD-like_Golvesin-Xly"/>
</dbReference>
<dbReference type="PROSITE" id="PS50853">
    <property type="entry name" value="FN3"/>
    <property type="match status" value="1"/>
</dbReference>
<feature type="chain" id="PRO_5045718558" evidence="1">
    <location>
        <begin position="21"/>
        <end position="866"/>
    </location>
</feature>
<dbReference type="EMBL" id="JAHXCT010000001">
    <property type="protein sequence ID" value="MBW4768368.1"/>
    <property type="molecule type" value="Genomic_DNA"/>
</dbReference>
<dbReference type="GO" id="GO:0016829">
    <property type="term" value="F:lyase activity"/>
    <property type="evidence" value="ECO:0007669"/>
    <property type="project" value="UniProtKB-KW"/>
</dbReference>
<evidence type="ECO:0000313" key="3">
    <source>
        <dbReference type="EMBL" id="MBW4768368.1"/>
    </source>
</evidence>
<evidence type="ECO:0000256" key="1">
    <source>
        <dbReference type="SAM" id="SignalP"/>
    </source>
</evidence>
<organism evidence="3 4">
    <name type="scientific">Hoylesella nanceiensis</name>
    <dbReference type="NCBI Taxonomy" id="425941"/>
    <lineage>
        <taxon>Bacteria</taxon>
        <taxon>Pseudomonadati</taxon>
        <taxon>Bacteroidota</taxon>
        <taxon>Bacteroidia</taxon>
        <taxon>Bacteroidales</taxon>
        <taxon>Prevotellaceae</taxon>
        <taxon>Hoylesella</taxon>
    </lineage>
</organism>
<dbReference type="Proteomes" id="UP000788426">
    <property type="component" value="Unassembled WGS sequence"/>
</dbReference>
<protein>
    <submittedName>
        <fullName evidence="3">Xanthan lyase</fullName>
    </submittedName>
</protein>
<keyword evidence="4" id="KW-1185">Reference proteome</keyword>
<evidence type="ECO:0000313" key="4">
    <source>
        <dbReference type="Proteomes" id="UP000788426"/>
    </source>
</evidence>
<reference evidence="3 4" key="1">
    <citation type="submission" date="2021-07" db="EMBL/GenBank/DDBJ databases">
        <title>Genomic diversity and antimicrobial resistance of Prevotella spp. isolated from chronic lung disease airways.</title>
        <authorList>
            <person name="Webb K.A."/>
            <person name="Olagoke O.S."/>
            <person name="Baird T."/>
            <person name="Neill J."/>
            <person name="Pham A."/>
            <person name="Wells T.J."/>
            <person name="Ramsay K.A."/>
            <person name="Bell S.C."/>
            <person name="Sarovich D.S."/>
            <person name="Price E.P."/>
        </authorList>
    </citation>
    <scope>NUCLEOTIDE SEQUENCE [LARGE SCALE GENOMIC DNA]</scope>
    <source>
        <strain evidence="3 4">SCHI0011.S.12</strain>
    </source>
</reference>
<feature type="signal peptide" evidence="1">
    <location>
        <begin position="1"/>
        <end position="20"/>
    </location>
</feature>
<dbReference type="InterPro" id="IPR003961">
    <property type="entry name" value="FN3_dom"/>
</dbReference>
<keyword evidence="3" id="KW-0456">Lyase</keyword>
<keyword evidence="1" id="KW-0732">Signal</keyword>